<dbReference type="InterPro" id="IPR045518">
    <property type="entry name" value="2EXR"/>
</dbReference>
<keyword evidence="3" id="KW-1185">Reference proteome</keyword>
<dbReference type="EMBL" id="JAQQWI010000010">
    <property type="protein sequence ID" value="KAK8018907.1"/>
    <property type="molecule type" value="Genomic_DNA"/>
</dbReference>
<organism evidence="2 3">
    <name type="scientific">Apiospora marii</name>
    <dbReference type="NCBI Taxonomy" id="335849"/>
    <lineage>
        <taxon>Eukaryota</taxon>
        <taxon>Fungi</taxon>
        <taxon>Dikarya</taxon>
        <taxon>Ascomycota</taxon>
        <taxon>Pezizomycotina</taxon>
        <taxon>Sordariomycetes</taxon>
        <taxon>Xylariomycetidae</taxon>
        <taxon>Amphisphaeriales</taxon>
        <taxon>Apiosporaceae</taxon>
        <taxon>Apiospora</taxon>
    </lineage>
</organism>
<proteinExistence type="predicted"/>
<evidence type="ECO:0000259" key="1">
    <source>
        <dbReference type="Pfam" id="PF20150"/>
    </source>
</evidence>
<reference evidence="2 3" key="1">
    <citation type="submission" date="2023-01" db="EMBL/GenBank/DDBJ databases">
        <title>Analysis of 21 Apiospora genomes using comparative genomics revels a genus with tremendous synthesis potential of carbohydrate active enzymes and secondary metabolites.</title>
        <authorList>
            <person name="Sorensen T."/>
        </authorList>
    </citation>
    <scope>NUCLEOTIDE SEQUENCE [LARGE SCALE GENOMIC DNA]</scope>
    <source>
        <strain evidence="2 3">CBS 20057</strain>
    </source>
</reference>
<gene>
    <name evidence="2" type="ORF">PG991_008097</name>
</gene>
<evidence type="ECO:0000313" key="2">
    <source>
        <dbReference type="EMBL" id="KAK8018907.1"/>
    </source>
</evidence>
<dbReference type="Pfam" id="PF20150">
    <property type="entry name" value="2EXR"/>
    <property type="match status" value="1"/>
</dbReference>
<protein>
    <recommendedName>
        <fullName evidence="1">2EXR domain-containing protein</fullName>
    </recommendedName>
</protein>
<accession>A0ABR1RVQ6</accession>
<feature type="domain" description="2EXR" evidence="1">
    <location>
        <begin position="7"/>
        <end position="128"/>
    </location>
</feature>
<comment type="caution">
    <text evidence="2">The sequence shown here is derived from an EMBL/GenBank/DDBJ whole genome shotgun (WGS) entry which is preliminary data.</text>
</comment>
<dbReference type="Proteomes" id="UP001396898">
    <property type="component" value="Unassembled WGS sequence"/>
</dbReference>
<name>A0ABR1RVQ6_9PEZI</name>
<sequence length="261" mass="29796">MVAPTTFHGFSRLPPELRRKVWECYLADDKAGRHVVVKKGSGITVIGTIFPTKPLSSPLLRVSCEARLVFLKHFRSGFDVYKTRPRCIFTAKTVQGHTLKTVQTNPPPSGLKLEERHAGVVWLNTATDIFVLGLDAIQGSAERSTEYRMLQQYHTKRVPKHPPQQGYHVLELGPFYSPSSYRLYFALRASRFLPHLVAHLHTARYIDIHSGCQCRQDPCRWEDWEDIRWAAAETPREFKRAIAQTKACVRTEWLKGSGENG</sequence>
<evidence type="ECO:0000313" key="3">
    <source>
        <dbReference type="Proteomes" id="UP001396898"/>
    </source>
</evidence>